<dbReference type="GO" id="GO:0046306">
    <property type="term" value="P:alkanesulfonate catabolic process"/>
    <property type="evidence" value="ECO:0007669"/>
    <property type="project" value="TreeGrafter"/>
</dbReference>
<dbReference type="AlphaFoldDB" id="C7Q677"/>
<dbReference type="GO" id="GO:0008726">
    <property type="term" value="F:alkanesulfonate monooxygenase activity"/>
    <property type="evidence" value="ECO:0007669"/>
    <property type="project" value="TreeGrafter"/>
</dbReference>
<feature type="domain" description="Luciferase-like" evidence="5">
    <location>
        <begin position="7"/>
        <end position="211"/>
    </location>
</feature>
<proteinExistence type="predicted"/>
<keyword evidence="3" id="KW-0560">Oxidoreductase</keyword>
<keyword evidence="7" id="KW-1185">Reference proteome</keyword>
<gene>
    <name evidence="6" type="ordered locus">Caci_3175</name>
</gene>
<evidence type="ECO:0000256" key="2">
    <source>
        <dbReference type="ARBA" id="ARBA00022643"/>
    </source>
</evidence>
<dbReference type="Gene3D" id="3.20.20.30">
    <property type="entry name" value="Luciferase-like domain"/>
    <property type="match status" value="1"/>
</dbReference>
<organism evidence="6 7">
    <name type="scientific">Catenulispora acidiphila (strain DSM 44928 / JCM 14897 / NBRC 102108 / NRRL B-24433 / ID139908)</name>
    <dbReference type="NCBI Taxonomy" id="479433"/>
    <lineage>
        <taxon>Bacteria</taxon>
        <taxon>Bacillati</taxon>
        <taxon>Actinomycetota</taxon>
        <taxon>Actinomycetes</taxon>
        <taxon>Catenulisporales</taxon>
        <taxon>Catenulisporaceae</taxon>
        <taxon>Catenulispora</taxon>
    </lineage>
</organism>
<dbReference type="InterPro" id="IPR050172">
    <property type="entry name" value="SsuD_RutA_monooxygenase"/>
</dbReference>
<dbReference type="PANTHER" id="PTHR42847:SF4">
    <property type="entry name" value="ALKANESULFONATE MONOOXYGENASE-RELATED"/>
    <property type="match status" value="1"/>
</dbReference>
<dbReference type="HOGENOM" id="CLU_027853_7_1_11"/>
<dbReference type="RefSeq" id="WP_012787376.1">
    <property type="nucleotide sequence ID" value="NC_013131.1"/>
</dbReference>
<reference evidence="6 7" key="1">
    <citation type="journal article" date="2009" name="Stand. Genomic Sci.">
        <title>Complete genome sequence of Catenulispora acidiphila type strain (ID 139908).</title>
        <authorList>
            <person name="Copeland A."/>
            <person name="Lapidus A."/>
            <person name="Glavina Del Rio T."/>
            <person name="Nolan M."/>
            <person name="Lucas S."/>
            <person name="Chen F."/>
            <person name="Tice H."/>
            <person name="Cheng J.F."/>
            <person name="Bruce D."/>
            <person name="Goodwin L."/>
            <person name="Pitluck S."/>
            <person name="Mikhailova N."/>
            <person name="Pati A."/>
            <person name="Ivanova N."/>
            <person name="Mavromatis K."/>
            <person name="Chen A."/>
            <person name="Palaniappan K."/>
            <person name="Chain P."/>
            <person name="Land M."/>
            <person name="Hauser L."/>
            <person name="Chang Y.J."/>
            <person name="Jeffries C.D."/>
            <person name="Chertkov O."/>
            <person name="Brettin T."/>
            <person name="Detter J.C."/>
            <person name="Han C."/>
            <person name="Ali Z."/>
            <person name="Tindall B.J."/>
            <person name="Goker M."/>
            <person name="Bristow J."/>
            <person name="Eisen J.A."/>
            <person name="Markowitz V."/>
            <person name="Hugenholtz P."/>
            <person name="Kyrpides N.C."/>
            <person name="Klenk H.P."/>
        </authorList>
    </citation>
    <scope>NUCLEOTIDE SEQUENCE [LARGE SCALE GENOMIC DNA]</scope>
    <source>
        <strain evidence="7">DSM 44928 / JCM 14897 / NBRC 102108 / NRRL B-24433 / ID139908</strain>
    </source>
</reference>
<accession>C7Q677</accession>
<evidence type="ECO:0000259" key="5">
    <source>
        <dbReference type="Pfam" id="PF00296"/>
    </source>
</evidence>
<dbReference type="PANTHER" id="PTHR42847">
    <property type="entry name" value="ALKANESULFONATE MONOOXYGENASE"/>
    <property type="match status" value="1"/>
</dbReference>
<evidence type="ECO:0000256" key="3">
    <source>
        <dbReference type="ARBA" id="ARBA00023002"/>
    </source>
</evidence>
<evidence type="ECO:0000256" key="1">
    <source>
        <dbReference type="ARBA" id="ARBA00022630"/>
    </source>
</evidence>
<dbReference type="EMBL" id="CP001700">
    <property type="protein sequence ID" value="ACU72083.1"/>
    <property type="molecule type" value="Genomic_DNA"/>
</dbReference>
<dbReference type="InterPro" id="IPR019921">
    <property type="entry name" value="Lucif-like_OxRdtase_Rv2161c"/>
</dbReference>
<evidence type="ECO:0000313" key="7">
    <source>
        <dbReference type="Proteomes" id="UP000000851"/>
    </source>
</evidence>
<protein>
    <submittedName>
        <fullName evidence="6">Luciferase-like monooxygenase</fullName>
    </submittedName>
</protein>
<evidence type="ECO:0000313" key="6">
    <source>
        <dbReference type="EMBL" id="ACU72083.1"/>
    </source>
</evidence>
<dbReference type="eggNOG" id="COG2141">
    <property type="taxonomic scope" value="Bacteria"/>
</dbReference>
<evidence type="ECO:0000256" key="4">
    <source>
        <dbReference type="ARBA" id="ARBA00023033"/>
    </source>
</evidence>
<keyword evidence="2" id="KW-0288">FMN</keyword>
<dbReference type="SUPFAM" id="SSF51679">
    <property type="entry name" value="Bacterial luciferase-like"/>
    <property type="match status" value="1"/>
</dbReference>
<dbReference type="KEGG" id="cai:Caci_3175"/>
<dbReference type="InParanoid" id="C7Q677"/>
<dbReference type="InterPro" id="IPR036661">
    <property type="entry name" value="Luciferase-like_sf"/>
</dbReference>
<dbReference type="NCBIfam" id="TIGR03619">
    <property type="entry name" value="F420_Rv2161c"/>
    <property type="match status" value="1"/>
</dbReference>
<name>C7Q677_CATAD</name>
<keyword evidence="4 6" id="KW-0503">Monooxygenase</keyword>
<dbReference type="Pfam" id="PF00296">
    <property type="entry name" value="Bac_luciferase"/>
    <property type="match status" value="1"/>
</dbReference>
<keyword evidence="1" id="KW-0285">Flavoprotein</keyword>
<dbReference type="OrthoDB" id="3206024at2"/>
<dbReference type="Proteomes" id="UP000000851">
    <property type="component" value="Chromosome"/>
</dbReference>
<sequence length="278" mass="28864">MHIGFAPHRLWPTDPADLAGVLDTARLIESLGFEHVIAGTHLLAGDLGLSPDPMVLLSAVAGATSRVRVATSILIAPLYEPLVVAHQAATLDALSGGRLVLGVGTGWDRAEFDAVGVPFTERGKRTDAGLATMRALWRGESEVSLGMPPRTPDGPPVWIGGTSDAALRRALRFGDAWHGSGDPDAVTAARARIAQLAEGTDRDPDSLGLTVVSMLLPPGFELSGKSPGALLGGDQPSRESIVDELGRLEEAGVSSCSLWAPVDAAALPDVLGWAAELI</sequence>
<dbReference type="InterPro" id="IPR011251">
    <property type="entry name" value="Luciferase-like_dom"/>
</dbReference>
<dbReference type="STRING" id="479433.Caci_3175"/>